<reference evidence="1" key="1">
    <citation type="journal article" date="2021" name="PeerJ">
        <title>Extensive microbial diversity within the chicken gut microbiome revealed by metagenomics and culture.</title>
        <authorList>
            <person name="Gilroy R."/>
            <person name="Ravi A."/>
            <person name="Getino M."/>
            <person name="Pursley I."/>
            <person name="Horton D.L."/>
            <person name="Alikhan N.F."/>
            <person name="Baker D."/>
            <person name="Gharbi K."/>
            <person name="Hall N."/>
            <person name="Watson M."/>
            <person name="Adriaenssens E.M."/>
            <person name="Foster-Nyarko E."/>
            <person name="Jarju S."/>
            <person name="Secka A."/>
            <person name="Antonio M."/>
            <person name="Oren A."/>
            <person name="Chaudhuri R.R."/>
            <person name="La Ragione R."/>
            <person name="Hildebrand F."/>
            <person name="Pallen M.J."/>
        </authorList>
    </citation>
    <scope>NUCLEOTIDE SEQUENCE</scope>
    <source>
        <strain evidence="1">ChiHjej12B11-24981</strain>
    </source>
</reference>
<gene>
    <name evidence="1" type="ORF">H9819_01195</name>
</gene>
<reference evidence="1" key="2">
    <citation type="submission" date="2021-04" db="EMBL/GenBank/DDBJ databases">
        <authorList>
            <person name="Gilroy R."/>
        </authorList>
    </citation>
    <scope>NUCLEOTIDE SEQUENCE</scope>
    <source>
        <strain evidence="1">ChiHjej12B11-24981</strain>
    </source>
</reference>
<dbReference type="EMBL" id="DXCK01000020">
    <property type="protein sequence ID" value="HIZ00855.1"/>
    <property type="molecule type" value="Genomic_DNA"/>
</dbReference>
<accession>A0A9D2A7D0</accession>
<organism evidence="1 2">
    <name type="scientific">Candidatus Bacteroides merdipullorum</name>
    <dbReference type="NCBI Taxonomy" id="2838474"/>
    <lineage>
        <taxon>Bacteria</taxon>
        <taxon>Pseudomonadati</taxon>
        <taxon>Bacteroidota</taxon>
        <taxon>Bacteroidia</taxon>
        <taxon>Bacteroidales</taxon>
        <taxon>Bacteroidaceae</taxon>
        <taxon>Bacteroides</taxon>
    </lineage>
</organism>
<dbReference type="Proteomes" id="UP000824023">
    <property type="component" value="Unassembled WGS sequence"/>
</dbReference>
<name>A0A9D2A7D0_9BACE</name>
<sequence>MKTLICCIGMLLCIAGNVNSEEREVPIYKKITENKTSDNRSLHVVPTVTHDGRTVYIRLVFPCEGLWVTVKNEYGLVVFSDSPDMSNGELSYAFEIEDPKGKAYHIEI</sequence>
<protein>
    <recommendedName>
        <fullName evidence="3">DUF3244 domain-containing protein</fullName>
    </recommendedName>
</protein>
<proteinExistence type="predicted"/>
<evidence type="ECO:0008006" key="3">
    <source>
        <dbReference type="Google" id="ProtNLM"/>
    </source>
</evidence>
<comment type="caution">
    <text evidence="1">The sequence shown here is derived from an EMBL/GenBank/DDBJ whole genome shotgun (WGS) entry which is preliminary data.</text>
</comment>
<evidence type="ECO:0000313" key="2">
    <source>
        <dbReference type="Proteomes" id="UP000824023"/>
    </source>
</evidence>
<feature type="non-terminal residue" evidence="1">
    <location>
        <position position="108"/>
    </location>
</feature>
<evidence type="ECO:0000313" key="1">
    <source>
        <dbReference type="EMBL" id="HIZ00855.1"/>
    </source>
</evidence>
<dbReference type="AlphaFoldDB" id="A0A9D2A7D0"/>